<organism evidence="2">
    <name type="scientific">Escherichia coli</name>
    <dbReference type="NCBI Taxonomy" id="562"/>
    <lineage>
        <taxon>Bacteria</taxon>
        <taxon>Pseudomonadati</taxon>
        <taxon>Pseudomonadota</taxon>
        <taxon>Gammaproteobacteria</taxon>
        <taxon>Enterobacterales</taxon>
        <taxon>Enterobacteriaceae</taxon>
        <taxon>Escherichia</taxon>
    </lineage>
</organism>
<sequence length="226" mass="25941">MEVVYIAEPVLSPDTNKLIAVEVLSRFYSESGCSLSTQMVLSMFTSTMKINLLNSQLNAIVKFRDFFERHGILCSVNVDYETCLYIRRDIQTQETIQKNKFLVLEISETYPVLTQEYDVIPFLLSLTEYIWLDDFGSGNSTMSSAMKNKYHAIKLDKLFYQNNTGKPHFKVFVEELKKVCPNIIAEGIENIHYNKLSKEAGLWGGQGYFFPSVPLSEIKQINSAWL</sequence>
<dbReference type="InterPro" id="IPR050706">
    <property type="entry name" value="Cyclic-di-GMP_PDE-like"/>
</dbReference>
<reference evidence="2" key="1">
    <citation type="journal article" date="2018" name="Genome Biol.">
        <title>SKESA: strategic k-mer extension for scrupulous assemblies.</title>
        <authorList>
            <person name="Souvorov A."/>
            <person name="Agarwala R."/>
            <person name="Lipman D.J."/>
        </authorList>
    </citation>
    <scope>NUCLEOTIDE SEQUENCE [LARGE SCALE GENOMIC DNA]</scope>
    <source>
        <strain evidence="2">1839</strain>
    </source>
</reference>
<comment type="caution">
    <text evidence="2">The sequence shown here is derived from an EMBL/GenBank/DDBJ whole genome shotgun (WGS) entry which is preliminary data.</text>
</comment>
<feature type="domain" description="EAL" evidence="1">
    <location>
        <begin position="1"/>
        <end position="226"/>
    </location>
</feature>
<dbReference type="AlphaFoldDB" id="A0A765TEN9"/>
<dbReference type="SMART" id="SM00052">
    <property type="entry name" value="EAL"/>
    <property type="match status" value="1"/>
</dbReference>
<evidence type="ECO:0000259" key="1">
    <source>
        <dbReference type="PROSITE" id="PS50883"/>
    </source>
</evidence>
<name>A0A765TEN9_ECOLX</name>
<dbReference type="GO" id="GO:0071111">
    <property type="term" value="F:cyclic-guanylate-specific phosphodiesterase activity"/>
    <property type="evidence" value="ECO:0007669"/>
    <property type="project" value="InterPro"/>
</dbReference>
<dbReference type="PROSITE" id="PS50883">
    <property type="entry name" value="EAL"/>
    <property type="match status" value="1"/>
</dbReference>
<dbReference type="EMBL" id="DAAYTU010000065">
    <property type="protein sequence ID" value="HAG5773068.1"/>
    <property type="molecule type" value="Genomic_DNA"/>
</dbReference>
<reference evidence="2" key="2">
    <citation type="submission" date="2020-02" db="EMBL/GenBank/DDBJ databases">
        <authorList>
            <consortium name="NCBI Pathogen Detection Project"/>
        </authorList>
    </citation>
    <scope>NUCLEOTIDE SEQUENCE</scope>
    <source>
        <strain evidence="2">1839</strain>
    </source>
</reference>
<proteinExistence type="predicted"/>
<dbReference type="InterPro" id="IPR035919">
    <property type="entry name" value="EAL_sf"/>
</dbReference>
<evidence type="ECO:0000313" key="2">
    <source>
        <dbReference type="EMBL" id="HAG5773068.1"/>
    </source>
</evidence>
<gene>
    <name evidence="2" type="ORF">GGB84_004866</name>
</gene>
<dbReference type="InterPro" id="IPR001633">
    <property type="entry name" value="EAL_dom"/>
</dbReference>
<dbReference type="Pfam" id="PF00563">
    <property type="entry name" value="EAL"/>
    <property type="match status" value="1"/>
</dbReference>
<protein>
    <submittedName>
        <fullName evidence="2">EAL domain-containing protein</fullName>
    </submittedName>
</protein>
<dbReference type="SUPFAM" id="SSF141868">
    <property type="entry name" value="EAL domain-like"/>
    <property type="match status" value="1"/>
</dbReference>
<dbReference type="PANTHER" id="PTHR33121:SF78">
    <property type="entry name" value="CYCLIC DI-GMP PHOSPHODIESTERASE PDEH"/>
    <property type="match status" value="1"/>
</dbReference>
<dbReference type="Gene3D" id="3.20.20.450">
    <property type="entry name" value="EAL domain"/>
    <property type="match status" value="1"/>
</dbReference>
<dbReference type="PANTHER" id="PTHR33121">
    <property type="entry name" value="CYCLIC DI-GMP PHOSPHODIESTERASE PDEF"/>
    <property type="match status" value="1"/>
</dbReference>
<accession>A0A765TEN9</accession>